<name>A0A1V1I3P2_9FIRM</name>
<evidence type="ECO:0000256" key="1">
    <source>
        <dbReference type="SAM" id="Phobius"/>
    </source>
</evidence>
<evidence type="ECO:0000259" key="2">
    <source>
        <dbReference type="Pfam" id="PF11738"/>
    </source>
</evidence>
<keyword evidence="1" id="KW-0472">Membrane</keyword>
<dbReference type="Gene3D" id="3.30.565.40">
    <property type="entry name" value="Fervidobacterium nodosum Rt17-B1 like"/>
    <property type="match status" value="2"/>
</dbReference>
<dbReference type="InterPro" id="IPR021729">
    <property type="entry name" value="DUF3298"/>
</dbReference>
<evidence type="ECO:0000313" key="4">
    <source>
        <dbReference type="EMBL" id="CED94820.1"/>
    </source>
</evidence>
<organism evidence="4 5">
    <name type="scientific">Romboutsia ilealis</name>
    <dbReference type="NCBI Taxonomy" id="1115758"/>
    <lineage>
        <taxon>Bacteria</taxon>
        <taxon>Bacillati</taxon>
        <taxon>Bacillota</taxon>
        <taxon>Clostridia</taxon>
        <taxon>Peptostreptococcales</taxon>
        <taxon>Peptostreptococcaceae</taxon>
        <taxon>Romboutsia</taxon>
    </lineage>
</organism>
<dbReference type="Pfam" id="PF11738">
    <property type="entry name" value="DUF3298"/>
    <property type="match status" value="1"/>
</dbReference>
<dbReference type="GeneID" id="82206246"/>
<dbReference type="Proteomes" id="UP000245622">
    <property type="component" value="Chromosome 1"/>
</dbReference>
<reference evidence="4 5" key="1">
    <citation type="submission" date="2014-04" db="EMBL/GenBank/DDBJ databases">
        <authorList>
            <person name="Hornung B.V."/>
        </authorList>
    </citation>
    <scope>NUCLEOTIDE SEQUENCE [LARGE SCALE GENOMIC DNA]</scope>
    <source>
        <strain evidence="4 5">CRIB</strain>
    </source>
</reference>
<dbReference type="AlphaFoldDB" id="A0A1V1I3P2"/>
<keyword evidence="1" id="KW-0812">Transmembrane</keyword>
<accession>A0A1V1I3P2</accession>
<protein>
    <submittedName>
        <fullName evidence="4">Uncharacterized protein</fullName>
    </submittedName>
</protein>
<keyword evidence="5" id="KW-1185">Reference proteome</keyword>
<dbReference type="Pfam" id="PF13739">
    <property type="entry name" value="PdaC"/>
    <property type="match status" value="1"/>
</dbReference>
<dbReference type="InterPro" id="IPR025303">
    <property type="entry name" value="PdaC"/>
</dbReference>
<dbReference type="InterPro" id="IPR037126">
    <property type="entry name" value="PdaC/RsiV-like_sf"/>
</dbReference>
<dbReference type="RefSeq" id="WP_180702313.1">
    <property type="nucleotide sequence ID" value="NZ_LN555523.1"/>
</dbReference>
<feature type="transmembrane region" description="Helical" evidence="1">
    <location>
        <begin position="12"/>
        <end position="28"/>
    </location>
</feature>
<dbReference type="EMBL" id="LN555523">
    <property type="protein sequence ID" value="CED94820.1"/>
    <property type="molecule type" value="Genomic_DNA"/>
</dbReference>
<dbReference type="Gene3D" id="3.90.640.20">
    <property type="entry name" value="Heat-shock cognate protein, ATPase"/>
    <property type="match status" value="1"/>
</dbReference>
<keyword evidence="1" id="KW-1133">Transmembrane helix</keyword>
<evidence type="ECO:0000313" key="5">
    <source>
        <dbReference type="Proteomes" id="UP000245622"/>
    </source>
</evidence>
<feature type="domain" description="Deacetylase PdaC" evidence="3">
    <location>
        <begin position="254"/>
        <end position="345"/>
    </location>
</feature>
<proteinExistence type="predicted"/>
<gene>
    <name evidence="4" type="ORF">CRIB_2219</name>
</gene>
<evidence type="ECO:0000259" key="3">
    <source>
        <dbReference type="Pfam" id="PF13739"/>
    </source>
</evidence>
<dbReference type="KEGG" id="ril:CRIB_2219"/>
<feature type="domain" description="DUF3298" evidence="2">
    <location>
        <begin position="364"/>
        <end position="439"/>
    </location>
</feature>
<sequence>MKSLKHFLKYKYILLVIIMITIFSKINISNIKDELQTNLYQGLKPVKVTEEKIKINEKKLLVNAKMPEIHYSNEEVERYINSYIRRNINDSINHQRQESQLNKNNTKTNININYHIVFENKSLLNIVIYKEIRYEDNKFKQEKDSYVFDLNTGQRIFLNNLLKDNEDYEDIIYDYIMDYIKDNKLKFNRNKIKIDKYTSYEIIDEGINIYFNPYKSSKEDLTYEFKIPFNIFKNKIKMIQTSNIIANIDTQTLTKNNKYINSIINIPIIMTDNKDISKHINDEITNSIMKFFNESQKQAEEYNNALPEIENKFVANVDFDVKKNSDNILSILIKYYKYAGGAHGYYENTAYNIDTTNGKILTLDNLFKEGIDYKKVINEEIRMQIEELIKSDEQNKGVYEFKSIDDKQKFYIQDDNIVVYFDLYNIAPYAAGIPEFIININKIDHMLKPEYKEIFK</sequence>